<comment type="caution">
    <text evidence="1">The sequence shown here is derived from an EMBL/GenBank/DDBJ whole genome shotgun (WGS) entry which is preliminary data.</text>
</comment>
<reference evidence="1" key="1">
    <citation type="journal article" date="2022" name="bioRxiv">
        <title>Sequencing and chromosome-scale assembly of the giantPleurodeles waltlgenome.</title>
        <authorList>
            <person name="Brown T."/>
            <person name="Elewa A."/>
            <person name="Iarovenko S."/>
            <person name="Subramanian E."/>
            <person name="Araus A.J."/>
            <person name="Petzold A."/>
            <person name="Susuki M."/>
            <person name="Suzuki K.-i.T."/>
            <person name="Hayashi T."/>
            <person name="Toyoda A."/>
            <person name="Oliveira C."/>
            <person name="Osipova E."/>
            <person name="Leigh N.D."/>
            <person name="Simon A."/>
            <person name="Yun M.H."/>
        </authorList>
    </citation>
    <scope>NUCLEOTIDE SEQUENCE</scope>
    <source>
        <strain evidence="1">20211129_DDA</strain>
        <tissue evidence="1">Liver</tissue>
    </source>
</reference>
<evidence type="ECO:0000313" key="1">
    <source>
        <dbReference type="EMBL" id="KAJ1131333.1"/>
    </source>
</evidence>
<keyword evidence="2" id="KW-1185">Reference proteome</keyword>
<dbReference type="Proteomes" id="UP001066276">
    <property type="component" value="Chromosome 7"/>
</dbReference>
<gene>
    <name evidence="1" type="ORF">NDU88_009670</name>
</gene>
<dbReference type="AlphaFoldDB" id="A0AAV7PSV5"/>
<organism evidence="1 2">
    <name type="scientific">Pleurodeles waltl</name>
    <name type="common">Iberian ribbed newt</name>
    <dbReference type="NCBI Taxonomy" id="8319"/>
    <lineage>
        <taxon>Eukaryota</taxon>
        <taxon>Metazoa</taxon>
        <taxon>Chordata</taxon>
        <taxon>Craniata</taxon>
        <taxon>Vertebrata</taxon>
        <taxon>Euteleostomi</taxon>
        <taxon>Amphibia</taxon>
        <taxon>Batrachia</taxon>
        <taxon>Caudata</taxon>
        <taxon>Salamandroidea</taxon>
        <taxon>Salamandridae</taxon>
        <taxon>Pleurodelinae</taxon>
        <taxon>Pleurodeles</taxon>
    </lineage>
</organism>
<sequence>MLAWLLWRERPVPIIQMLRDPAGELILGQLQVNSHMRALYTAPCGVDVTRIGKYLNGLRLSRLIEIQSEELEGEVSLDDLVEALGVMASGKAPRYVPPRCHFKGGLTPHVASTERFYTSLGHTRTAGTAAPNLIYKLGQMPTLATSRGDTV</sequence>
<protein>
    <submittedName>
        <fullName evidence="1">Uncharacterized protein</fullName>
    </submittedName>
</protein>
<name>A0AAV7PSV5_PLEWA</name>
<evidence type="ECO:0000313" key="2">
    <source>
        <dbReference type="Proteomes" id="UP001066276"/>
    </source>
</evidence>
<accession>A0AAV7PSV5</accession>
<proteinExistence type="predicted"/>
<dbReference type="EMBL" id="JANPWB010000011">
    <property type="protein sequence ID" value="KAJ1131333.1"/>
    <property type="molecule type" value="Genomic_DNA"/>
</dbReference>